<evidence type="ECO:0000313" key="4">
    <source>
        <dbReference type="EMBL" id="MDH5831035.1"/>
    </source>
</evidence>
<dbReference type="InterPro" id="IPR000182">
    <property type="entry name" value="GNAT_dom"/>
</dbReference>
<reference evidence="4 5" key="1">
    <citation type="submission" date="2023-04" db="EMBL/GenBank/DDBJ databases">
        <title>Luteimonas sp. M1R5S18.</title>
        <authorList>
            <person name="Sun J.-Q."/>
        </authorList>
    </citation>
    <scope>NUCLEOTIDE SEQUENCE [LARGE SCALE GENOMIC DNA]</scope>
    <source>
        <strain evidence="4 5">M1R5S18</strain>
    </source>
</reference>
<dbReference type="EMBL" id="JARXRN010000025">
    <property type="protein sequence ID" value="MDH5831035.1"/>
    <property type="molecule type" value="Genomic_DNA"/>
</dbReference>
<dbReference type="RefSeq" id="WP_280601980.1">
    <property type="nucleotide sequence ID" value="NZ_JARXRN010000025.1"/>
</dbReference>
<dbReference type="Pfam" id="PF13508">
    <property type="entry name" value="Acetyltransf_7"/>
    <property type="match status" value="1"/>
</dbReference>
<dbReference type="CDD" id="cd04301">
    <property type="entry name" value="NAT_SF"/>
    <property type="match status" value="1"/>
</dbReference>
<dbReference type="Proteomes" id="UP001156831">
    <property type="component" value="Unassembled WGS sequence"/>
</dbReference>
<name>A0ABT6JK47_9GAMM</name>
<dbReference type="Gene3D" id="3.40.630.30">
    <property type="match status" value="1"/>
</dbReference>
<accession>A0ABT6JK47</accession>
<dbReference type="PANTHER" id="PTHR43877">
    <property type="entry name" value="AMINOALKYLPHOSPHONATE N-ACETYLTRANSFERASE-RELATED-RELATED"/>
    <property type="match status" value="1"/>
</dbReference>
<dbReference type="PANTHER" id="PTHR43877:SF1">
    <property type="entry name" value="ACETYLTRANSFERASE"/>
    <property type="match status" value="1"/>
</dbReference>
<keyword evidence="1" id="KW-0808">Transferase</keyword>
<evidence type="ECO:0000256" key="2">
    <source>
        <dbReference type="ARBA" id="ARBA00023315"/>
    </source>
</evidence>
<dbReference type="PROSITE" id="PS51186">
    <property type="entry name" value="GNAT"/>
    <property type="match status" value="1"/>
</dbReference>
<dbReference type="InterPro" id="IPR016181">
    <property type="entry name" value="Acyl_CoA_acyltransferase"/>
</dbReference>
<keyword evidence="5" id="KW-1185">Reference proteome</keyword>
<evidence type="ECO:0000313" key="5">
    <source>
        <dbReference type="Proteomes" id="UP001156831"/>
    </source>
</evidence>
<dbReference type="SUPFAM" id="SSF55729">
    <property type="entry name" value="Acyl-CoA N-acyltransferases (Nat)"/>
    <property type="match status" value="1"/>
</dbReference>
<comment type="caution">
    <text evidence="4">The sequence shown here is derived from an EMBL/GenBank/DDBJ whole genome shotgun (WGS) entry which is preliminary data.</text>
</comment>
<organism evidence="4 5">
    <name type="scientific">Luteimonas rhizosphaericola</name>
    <dbReference type="NCBI Taxonomy" id="3042024"/>
    <lineage>
        <taxon>Bacteria</taxon>
        <taxon>Pseudomonadati</taxon>
        <taxon>Pseudomonadota</taxon>
        <taxon>Gammaproteobacteria</taxon>
        <taxon>Lysobacterales</taxon>
        <taxon>Lysobacteraceae</taxon>
        <taxon>Luteimonas</taxon>
    </lineage>
</organism>
<evidence type="ECO:0000259" key="3">
    <source>
        <dbReference type="PROSITE" id="PS51186"/>
    </source>
</evidence>
<feature type="domain" description="N-acetyltransferase" evidence="3">
    <location>
        <begin position="1"/>
        <end position="140"/>
    </location>
</feature>
<sequence length="140" mass="14760">MIRRAASDDLPAIAALAGELDAEADAAGLQARLSRILDLATHAVFVAEGDAGPCGFAAAEHRLLPAGERVELTWLAVAADARRRGVGTQLVAATEAWARRRGVGQVLVRAALARDAAHGFYPALGYAPLKTQHVYVRALR</sequence>
<dbReference type="InterPro" id="IPR050832">
    <property type="entry name" value="Bact_Acetyltransf"/>
</dbReference>
<gene>
    <name evidence="4" type="ORF">QFW80_10960</name>
</gene>
<keyword evidence="2" id="KW-0012">Acyltransferase</keyword>
<evidence type="ECO:0000256" key="1">
    <source>
        <dbReference type="ARBA" id="ARBA00022679"/>
    </source>
</evidence>
<proteinExistence type="predicted"/>
<protein>
    <submittedName>
        <fullName evidence="4">GNAT family N-acetyltransferase</fullName>
    </submittedName>
</protein>